<dbReference type="Pfam" id="PF12796">
    <property type="entry name" value="Ank_2"/>
    <property type="match status" value="1"/>
</dbReference>
<protein>
    <recommendedName>
        <fullName evidence="1">Ubiquitin-like domain-containing protein</fullName>
    </recommendedName>
</protein>
<dbReference type="SMART" id="SM00248">
    <property type="entry name" value="ANK"/>
    <property type="match status" value="2"/>
</dbReference>
<dbReference type="Proteomes" id="UP000322234">
    <property type="component" value="Unassembled WGS sequence"/>
</dbReference>
<feature type="domain" description="Ubiquitin-like" evidence="1">
    <location>
        <begin position="157"/>
        <end position="235"/>
    </location>
</feature>
<evidence type="ECO:0000313" key="3">
    <source>
        <dbReference type="Proteomes" id="UP000322234"/>
    </source>
</evidence>
<name>A0A6B0S2S5_9CETA</name>
<comment type="caution">
    <text evidence="2">The sequence shown here is derived from an EMBL/GenBank/DDBJ whole genome shotgun (WGS) entry which is preliminary data.</text>
</comment>
<dbReference type="InterPro" id="IPR000626">
    <property type="entry name" value="Ubiquitin-like_dom"/>
</dbReference>
<dbReference type="PANTHER" id="PTHR46885:SF1">
    <property type="entry name" value="PROTEIN ANKUB1"/>
    <property type="match status" value="1"/>
</dbReference>
<proteinExistence type="predicted"/>
<evidence type="ECO:0000259" key="1">
    <source>
        <dbReference type="PROSITE" id="PS50053"/>
    </source>
</evidence>
<dbReference type="InterPro" id="IPR029071">
    <property type="entry name" value="Ubiquitin-like_domsf"/>
</dbReference>
<organism evidence="2 3">
    <name type="scientific">Bos mutus</name>
    <name type="common">wild yak</name>
    <dbReference type="NCBI Taxonomy" id="72004"/>
    <lineage>
        <taxon>Eukaryota</taxon>
        <taxon>Metazoa</taxon>
        <taxon>Chordata</taxon>
        <taxon>Craniata</taxon>
        <taxon>Vertebrata</taxon>
        <taxon>Euteleostomi</taxon>
        <taxon>Mammalia</taxon>
        <taxon>Eutheria</taxon>
        <taxon>Laurasiatheria</taxon>
        <taxon>Artiodactyla</taxon>
        <taxon>Ruminantia</taxon>
        <taxon>Pecora</taxon>
        <taxon>Bovidae</taxon>
        <taxon>Bovinae</taxon>
        <taxon>Bos</taxon>
    </lineage>
</organism>
<dbReference type="PANTHER" id="PTHR46885">
    <property type="entry name" value="PROTEIN ANKUB1"/>
    <property type="match status" value="1"/>
</dbReference>
<keyword evidence="3" id="KW-1185">Reference proteome</keyword>
<dbReference type="PROSITE" id="PS50053">
    <property type="entry name" value="UBIQUITIN_2"/>
    <property type="match status" value="1"/>
</dbReference>
<dbReference type="SUPFAM" id="SSF48403">
    <property type="entry name" value="Ankyrin repeat"/>
    <property type="match status" value="1"/>
</dbReference>
<dbReference type="AlphaFoldDB" id="A0A6B0S2S5"/>
<gene>
    <name evidence="2" type="ORF">E5288_WYG013864</name>
</gene>
<dbReference type="InterPro" id="IPR002110">
    <property type="entry name" value="Ankyrin_rpt"/>
</dbReference>
<dbReference type="SUPFAM" id="SSF54236">
    <property type="entry name" value="Ubiquitin-like"/>
    <property type="match status" value="1"/>
</dbReference>
<sequence>MGNSIMKASVIGPSITQFHFLDRGLASGDELYNLEILPASIVIVAKSNQLGNQIWETILLCREGETTESFAYTFISLVQVGIVLYPVAGLEIPPGSKYTKLLWKPECFSSELFTENFQDGHIQENQLCFALLCVKASQSNTSFKGSFGQLYLGDCGFKAFEGSFEPFDVSTDKTVEAVKLMIKDYFHIPLSEDEQGRRYLELTYAGAALKDSWSLADVGISFCSTLKCFVKEEDKPTLCVFNAVTQETMAIREDISLLGKKVSDLRTLIALRCGFPVSVFCLRTPEGLEMYDCNLLRDYQTELGTTLRLDVWDGWKEFLMGCLLGQKLQVQRYLSNEGPVLKYQKRVALYIAAFYGYIELTEWALKQGVRPHETVGVHPYRAWCQEALHTDVSKCPIHAAAEAGQLLILKAFVNCSVLCLDCKNAAGQTPLTIACKHKHKDCVLYLLSKMWSTVSFLKISVSMRIYIKIKQWVLRAQSHNLNKGQLCGARVLGAKVGDVVMVDGFTKPKMTSKSWQKAMDKDSQGGIESKLPPLREQTVSRKLACPLAVAQQDMREEIVRFPPLVDANTFSELQKRQQSQKKTTATTRKKEKLIKNTYMPQVPLPPISRVGYSHPSFYYATPSADFLLRSSFASFSEHSGRTPRQNAIYCLAVASAFKEKRWLQQLGIARVLAKKSISNLTIQGGLTACENSPEIVL</sequence>
<dbReference type="Gene3D" id="1.25.40.20">
    <property type="entry name" value="Ankyrin repeat-containing domain"/>
    <property type="match status" value="1"/>
</dbReference>
<evidence type="ECO:0000313" key="2">
    <source>
        <dbReference type="EMBL" id="MXQ94624.1"/>
    </source>
</evidence>
<dbReference type="CDD" id="cd17051">
    <property type="entry name" value="Ubl2_ANKUB1"/>
    <property type="match status" value="1"/>
</dbReference>
<accession>A0A6B0S2S5</accession>
<dbReference type="Gene3D" id="3.10.20.90">
    <property type="entry name" value="Phosphatidylinositol 3-kinase Catalytic Subunit, Chain A, domain 1"/>
    <property type="match status" value="1"/>
</dbReference>
<dbReference type="InterPro" id="IPR042788">
    <property type="entry name" value="ANKUB1"/>
</dbReference>
<reference evidence="2" key="1">
    <citation type="submission" date="2019-10" db="EMBL/GenBank/DDBJ databases">
        <title>The sequence and de novo assembly of the wild yak genome.</title>
        <authorList>
            <person name="Liu Y."/>
        </authorList>
    </citation>
    <scope>NUCLEOTIDE SEQUENCE [LARGE SCALE GENOMIC DNA]</scope>
    <source>
        <strain evidence="2">WY2019</strain>
    </source>
</reference>
<dbReference type="EMBL" id="VBQZ03000118">
    <property type="protein sequence ID" value="MXQ94624.1"/>
    <property type="molecule type" value="Genomic_DNA"/>
</dbReference>
<dbReference type="InterPro" id="IPR036770">
    <property type="entry name" value="Ankyrin_rpt-contain_sf"/>
</dbReference>
<dbReference type="CDD" id="cd17050">
    <property type="entry name" value="Ubl1_ANKUB1"/>
    <property type="match status" value="1"/>
</dbReference>